<dbReference type="RefSeq" id="WP_203996286.1">
    <property type="nucleotide sequence ID" value="NZ_BOPG01000029.1"/>
</dbReference>
<evidence type="ECO:0000256" key="1">
    <source>
        <dbReference type="ARBA" id="ARBA00004651"/>
    </source>
</evidence>
<feature type="transmembrane region" description="Helical" evidence="7">
    <location>
        <begin position="370"/>
        <end position="390"/>
    </location>
</feature>
<feature type="transmembrane region" description="Helical" evidence="7">
    <location>
        <begin position="271"/>
        <end position="293"/>
    </location>
</feature>
<evidence type="ECO:0000256" key="2">
    <source>
        <dbReference type="ARBA" id="ARBA00022448"/>
    </source>
</evidence>
<evidence type="ECO:0000313" key="9">
    <source>
        <dbReference type="EMBL" id="GIJ57163.1"/>
    </source>
</evidence>
<evidence type="ECO:0000256" key="5">
    <source>
        <dbReference type="ARBA" id="ARBA00022989"/>
    </source>
</evidence>
<keyword evidence="3" id="KW-1003">Cell membrane</keyword>
<evidence type="ECO:0000256" key="7">
    <source>
        <dbReference type="SAM" id="Phobius"/>
    </source>
</evidence>
<dbReference type="InterPro" id="IPR005829">
    <property type="entry name" value="Sugar_transporter_CS"/>
</dbReference>
<dbReference type="GO" id="GO:0005886">
    <property type="term" value="C:plasma membrane"/>
    <property type="evidence" value="ECO:0007669"/>
    <property type="project" value="UniProtKB-SubCell"/>
</dbReference>
<comment type="subcellular location">
    <subcellularLocation>
        <location evidence="1">Cell membrane</location>
        <topology evidence="1">Multi-pass membrane protein</topology>
    </subcellularLocation>
</comment>
<feature type="transmembrane region" description="Helical" evidence="7">
    <location>
        <begin position="99"/>
        <end position="129"/>
    </location>
</feature>
<feature type="transmembrane region" description="Helical" evidence="7">
    <location>
        <begin position="183"/>
        <end position="207"/>
    </location>
</feature>
<dbReference type="InterPro" id="IPR036259">
    <property type="entry name" value="MFS_trans_sf"/>
</dbReference>
<sequence>MNVKVADFDGVNPTVVPARRRALLRDHDFRLLWIGETVSQAGSAMTVVALPLVAITVVGASPLVLGVLTACAWLPALLISLPAGAWVDQVGRRPVMQAANLASAVLFLSVPVAAWIGALTVAHLAVVAFGGGVARVFFRTAFQAYVPTVLPRGRLTAGNAWLSGSESASEVVGPGLAGVVAQALGAVSVLVVDGLSFVVSAACLWRIRATELAGRRRDNTGLFSRIRAGVRYVFDDRYLRTTALFASTGNLTQAAVQTLLLVFLLRTVGQPAGTAGLLLAAMGAGGLAGALLAAPLANRFGTARALLGVEAVTVPFGLLIPLTTAGPRLALFPIGLTVMFAGVTAGSIITRSFRQQYVPDDMLARTGATMTVLAFGAIPIGALAGGWLASTIGVRTALWLLCAALLLPVLVLVYSPIRHRRDLPVREAVR</sequence>
<reference evidence="9" key="1">
    <citation type="submission" date="2021-01" db="EMBL/GenBank/DDBJ databases">
        <title>Whole genome shotgun sequence of Virgisporangium aurantiacum NBRC 16421.</title>
        <authorList>
            <person name="Komaki H."/>
            <person name="Tamura T."/>
        </authorList>
    </citation>
    <scope>NUCLEOTIDE SEQUENCE</scope>
    <source>
        <strain evidence="9">NBRC 16421</strain>
    </source>
</reference>
<feature type="transmembrane region" description="Helical" evidence="7">
    <location>
        <begin position="329"/>
        <end position="349"/>
    </location>
</feature>
<keyword evidence="10" id="KW-1185">Reference proteome</keyword>
<protein>
    <submittedName>
        <fullName evidence="9">MFS transporter</fullName>
    </submittedName>
</protein>
<dbReference type="GO" id="GO:0022857">
    <property type="term" value="F:transmembrane transporter activity"/>
    <property type="evidence" value="ECO:0007669"/>
    <property type="project" value="InterPro"/>
</dbReference>
<evidence type="ECO:0000256" key="6">
    <source>
        <dbReference type="ARBA" id="ARBA00023136"/>
    </source>
</evidence>
<comment type="caution">
    <text evidence="9">The sequence shown here is derived from an EMBL/GenBank/DDBJ whole genome shotgun (WGS) entry which is preliminary data.</text>
</comment>
<keyword evidence="2" id="KW-0813">Transport</keyword>
<evidence type="ECO:0000259" key="8">
    <source>
        <dbReference type="PROSITE" id="PS50850"/>
    </source>
</evidence>
<dbReference type="Gene3D" id="1.20.1250.20">
    <property type="entry name" value="MFS general substrate transporter like domains"/>
    <property type="match status" value="1"/>
</dbReference>
<dbReference type="AlphaFoldDB" id="A0A8J4E0X0"/>
<feature type="transmembrane region" description="Helical" evidence="7">
    <location>
        <begin position="63"/>
        <end position="87"/>
    </location>
</feature>
<evidence type="ECO:0000256" key="4">
    <source>
        <dbReference type="ARBA" id="ARBA00022692"/>
    </source>
</evidence>
<feature type="transmembrane region" description="Helical" evidence="7">
    <location>
        <begin position="243"/>
        <end position="265"/>
    </location>
</feature>
<feature type="transmembrane region" description="Helical" evidence="7">
    <location>
        <begin position="305"/>
        <end position="323"/>
    </location>
</feature>
<accession>A0A8J4E0X0</accession>
<dbReference type="CDD" id="cd06173">
    <property type="entry name" value="MFS_MefA_like"/>
    <property type="match status" value="1"/>
</dbReference>
<name>A0A8J4E0X0_9ACTN</name>
<dbReference type="PANTHER" id="PTHR23513">
    <property type="entry name" value="INTEGRAL MEMBRANE EFFLUX PROTEIN-RELATED"/>
    <property type="match status" value="1"/>
</dbReference>
<organism evidence="9 10">
    <name type="scientific">Virgisporangium aurantiacum</name>
    <dbReference type="NCBI Taxonomy" id="175570"/>
    <lineage>
        <taxon>Bacteria</taxon>
        <taxon>Bacillati</taxon>
        <taxon>Actinomycetota</taxon>
        <taxon>Actinomycetes</taxon>
        <taxon>Micromonosporales</taxon>
        <taxon>Micromonosporaceae</taxon>
        <taxon>Virgisporangium</taxon>
    </lineage>
</organism>
<dbReference type="InterPro" id="IPR020846">
    <property type="entry name" value="MFS_dom"/>
</dbReference>
<proteinExistence type="predicted"/>
<dbReference type="Proteomes" id="UP000612585">
    <property type="component" value="Unassembled WGS sequence"/>
</dbReference>
<feature type="transmembrane region" description="Helical" evidence="7">
    <location>
        <begin position="396"/>
        <end position="417"/>
    </location>
</feature>
<feature type="transmembrane region" description="Helical" evidence="7">
    <location>
        <begin position="31"/>
        <end position="57"/>
    </location>
</feature>
<dbReference type="InterPro" id="IPR010290">
    <property type="entry name" value="TM_effector"/>
</dbReference>
<dbReference type="PROSITE" id="PS50850">
    <property type="entry name" value="MFS"/>
    <property type="match status" value="1"/>
</dbReference>
<dbReference type="Pfam" id="PF05977">
    <property type="entry name" value="MFS_3"/>
    <property type="match status" value="1"/>
</dbReference>
<dbReference type="SUPFAM" id="SSF103473">
    <property type="entry name" value="MFS general substrate transporter"/>
    <property type="match status" value="1"/>
</dbReference>
<dbReference type="EMBL" id="BOPG01000029">
    <property type="protein sequence ID" value="GIJ57163.1"/>
    <property type="molecule type" value="Genomic_DNA"/>
</dbReference>
<dbReference type="PANTHER" id="PTHR23513:SF6">
    <property type="entry name" value="MAJOR FACILITATOR SUPERFAMILY ASSOCIATED DOMAIN-CONTAINING PROTEIN"/>
    <property type="match status" value="1"/>
</dbReference>
<keyword evidence="5 7" id="KW-1133">Transmembrane helix</keyword>
<feature type="domain" description="Major facilitator superfamily (MFS) profile" evidence="8">
    <location>
        <begin position="14"/>
        <end position="420"/>
    </location>
</feature>
<evidence type="ECO:0000313" key="10">
    <source>
        <dbReference type="Proteomes" id="UP000612585"/>
    </source>
</evidence>
<gene>
    <name evidence="9" type="ORF">Vau01_046790</name>
</gene>
<keyword evidence="4 7" id="KW-0812">Transmembrane</keyword>
<dbReference type="PROSITE" id="PS00216">
    <property type="entry name" value="SUGAR_TRANSPORT_1"/>
    <property type="match status" value="1"/>
</dbReference>
<keyword evidence="6 7" id="KW-0472">Membrane</keyword>
<evidence type="ECO:0000256" key="3">
    <source>
        <dbReference type="ARBA" id="ARBA00022475"/>
    </source>
</evidence>